<name>A0A1H1UWQ6_9ACTN</name>
<protein>
    <submittedName>
        <fullName evidence="1">Uncharacterized protein</fullName>
    </submittedName>
</protein>
<dbReference type="RefSeq" id="WP_092654965.1">
    <property type="nucleotide sequence ID" value="NZ_LT629732.1"/>
</dbReference>
<keyword evidence="2" id="KW-1185">Reference proteome</keyword>
<dbReference type="EMBL" id="LT629732">
    <property type="protein sequence ID" value="SDS77018.1"/>
    <property type="molecule type" value="Genomic_DNA"/>
</dbReference>
<accession>A0A1H1UWQ6</accession>
<evidence type="ECO:0000313" key="1">
    <source>
        <dbReference type="EMBL" id="SDS77018.1"/>
    </source>
</evidence>
<reference evidence="1 2" key="1">
    <citation type="submission" date="2016-10" db="EMBL/GenBank/DDBJ databases">
        <authorList>
            <person name="de Groot N.N."/>
        </authorList>
    </citation>
    <scope>NUCLEOTIDE SEQUENCE [LARGE SCALE GENOMIC DNA]</scope>
    <source>
        <strain evidence="1 2">DSM 22024</strain>
    </source>
</reference>
<proteinExistence type="predicted"/>
<organism evidence="1 2">
    <name type="scientific">Actinopolymorpha singaporensis</name>
    <dbReference type="NCBI Taxonomy" id="117157"/>
    <lineage>
        <taxon>Bacteria</taxon>
        <taxon>Bacillati</taxon>
        <taxon>Actinomycetota</taxon>
        <taxon>Actinomycetes</taxon>
        <taxon>Propionibacteriales</taxon>
        <taxon>Actinopolymorphaceae</taxon>
        <taxon>Actinopolymorpha</taxon>
    </lineage>
</organism>
<dbReference type="Proteomes" id="UP000198983">
    <property type="component" value="Chromosome I"/>
</dbReference>
<evidence type="ECO:0000313" key="2">
    <source>
        <dbReference type="Proteomes" id="UP000198983"/>
    </source>
</evidence>
<sequence>MKARPPAEAISVIGTFDAATERDLAVEELHSAARALRSLGANETYGVRLALRANTLWLVVVHREDMTADEDDDLWRDCLGFTA</sequence>
<gene>
    <name evidence="1" type="ORF">SAMN04489717_3811</name>
</gene>
<dbReference type="AlphaFoldDB" id="A0A1H1UWQ6"/>